<dbReference type="InterPro" id="IPR043502">
    <property type="entry name" value="DNA/RNA_pol_sf"/>
</dbReference>
<evidence type="ECO:0000313" key="3">
    <source>
        <dbReference type="Proteomes" id="UP001151760"/>
    </source>
</evidence>
<feature type="domain" description="Reverse transcriptase Ty1/copia-type" evidence="1">
    <location>
        <begin position="2"/>
        <end position="90"/>
    </location>
</feature>
<reference evidence="2" key="1">
    <citation type="journal article" date="2022" name="Int. J. Mol. Sci.">
        <title>Draft Genome of Tanacetum Coccineum: Genomic Comparison of Closely Related Tanacetum-Family Plants.</title>
        <authorList>
            <person name="Yamashiro T."/>
            <person name="Shiraishi A."/>
            <person name="Nakayama K."/>
            <person name="Satake H."/>
        </authorList>
    </citation>
    <scope>NUCLEOTIDE SEQUENCE</scope>
</reference>
<dbReference type="InterPro" id="IPR013103">
    <property type="entry name" value="RVT_2"/>
</dbReference>
<reference evidence="2" key="2">
    <citation type="submission" date="2022-01" db="EMBL/GenBank/DDBJ databases">
        <authorList>
            <person name="Yamashiro T."/>
            <person name="Shiraishi A."/>
            <person name="Satake H."/>
            <person name="Nakayama K."/>
        </authorList>
    </citation>
    <scope>NUCLEOTIDE SEQUENCE</scope>
</reference>
<sequence>METFRRLLAIAANNKWEVHHLDVKSAFLHGDLKEEVYVTQPEGFIKRQDQGKVYRLIKALYGLKQALTSWNIKTNNTLKALDFKKCALSKQSTPRGESNRLNTANRIYEEL</sequence>
<dbReference type="SUPFAM" id="SSF56672">
    <property type="entry name" value="DNA/RNA polymerases"/>
    <property type="match status" value="1"/>
</dbReference>
<proteinExistence type="predicted"/>
<accession>A0ABQ5D697</accession>
<comment type="caution">
    <text evidence="2">The sequence shown here is derived from an EMBL/GenBank/DDBJ whole genome shotgun (WGS) entry which is preliminary data.</text>
</comment>
<dbReference type="Pfam" id="PF07727">
    <property type="entry name" value="RVT_2"/>
    <property type="match status" value="1"/>
</dbReference>
<dbReference type="Proteomes" id="UP001151760">
    <property type="component" value="Unassembled WGS sequence"/>
</dbReference>
<name>A0ABQ5D697_9ASTR</name>
<dbReference type="EMBL" id="BQNB010014972">
    <property type="protein sequence ID" value="GJT34523.1"/>
    <property type="molecule type" value="Genomic_DNA"/>
</dbReference>
<protein>
    <submittedName>
        <fullName evidence="2">Ribonuclease H-like domain, reverse transcriptase, RNA-dependent DNA polymerase</fullName>
    </submittedName>
</protein>
<organism evidence="2 3">
    <name type="scientific">Tanacetum coccineum</name>
    <dbReference type="NCBI Taxonomy" id="301880"/>
    <lineage>
        <taxon>Eukaryota</taxon>
        <taxon>Viridiplantae</taxon>
        <taxon>Streptophyta</taxon>
        <taxon>Embryophyta</taxon>
        <taxon>Tracheophyta</taxon>
        <taxon>Spermatophyta</taxon>
        <taxon>Magnoliopsida</taxon>
        <taxon>eudicotyledons</taxon>
        <taxon>Gunneridae</taxon>
        <taxon>Pentapetalae</taxon>
        <taxon>asterids</taxon>
        <taxon>campanulids</taxon>
        <taxon>Asterales</taxon>
        <taxon>Asteraceae</taxon>
        <taxon>Asteroideae</taxon>
        <taxon>Anthemideae</taxon>
        <taxon>Anthemidinae</taxon>
        <taxon>Tanacetum</taxon>
    </lineage>
</organism>
<gene>
    <name evidence="2" type="ORF">Tco_0924942</name>
</gene>
<keyword evidence="3" id="KW-1185">Reference proteome</keyword>
<evidence type="ECO:0000313" key="2">
    <source>
        <dbReference type="EMBL" id="GJT34523.1"/>
    </source>
</evidence>
<evidence type="ECO:0000259" key="1">
    <source>
        <dbReference type="Pfam" id="PF07727"/>
    </source>
</evidence>